<reference evidence="1" key="1">
    <citation type="submission" date="2020-10" db="EMBL/GenBank/DDBJ databases">
        <title>Sequencing the genomes of 1000 actinobacteria strains.</title>
        <authorList>
            <person name="Klenk H.-P."/>
        </authorList>
    </citation>
    <scope>NUCLEOTIDE SEQUENCE</scope>
    <source>
        <strain evidence="1">DSM 45354</strain>
    </source>
</reference>
<comment type="caution">
    <text evidence="1">The sequence shown here is derived from an EMBL/GenBank/DDBJ whole genome shotgun (WGS) entry which is preliminary data.</text>
</comment>
<evidence type="ECO:0000313" key="1">
    <source>
        <dbReference type="EMBL" id="MBE1605519.1"/>
    </source>
</evidence>
<gene>
    <name evidence="1" type="ORF">HEB94_002367</name>
</gene>
<protein>
    <submittedName>
        <fullName evidence="1">Uncharacterized protein</fullName>
    </submittedName>
</protein>
<keyword evidence="2" id="KW-1185">Reference proteome</keyword>
<dbReference type="EMBL" id="JADBEM010000001">
    <property type="protein sequence ID" value="MBE1605519.1"/>
    <property type="molecule type" value="Genomic_DNA"/>
</dbReference>
<dbReference type="RefSeq" id="WP_192749847.1">
    <property type="nucleotide sequence ID" value="NZ_BAABJL010000074.1"/>
</dbReference>
<name>A0A927MST7_9ACTN</name>
<evidence type="ECO:0000313" key="2">
    <source>
        <dbReference type="Proteomes" id="UP000638648"/>
    </source>
</evidence>
<sequence length="59" mass="6433">MTRPSPGPRERLLTAGQHLFYARGVAVEVDVATQDDRHPARTPHDLAALALGWGGASWR</sequence>
<organism evidence="1 2">
    <name type="scientific">Actinopolymorpha pittospori</name>
    <dbReference type="NCBI Taxonomy" id="648752"/>
    <lineage>
        <taxon>Bacteria</taxon>
        <taxon>Bacillati</taxon>
        <taxon>Actinomycetota</taxon>
        <taxon>Actinomycetes</taxon>
        <taxon>Propionibacteriales</taxon>
        <taxon>Actinopolymorphaceae</taxon>
        <taxon>Actinopolymorpha</taxon>
    </lineage>
</organism>
<proteinExistence type="predicted"/>
<accession>A0A927MST7</accession>
<dbReference type="AlphaFoldDB" id="A0A927MST7"/>
<dbReference type="Proteomes" id="UP000638648">
    <property type="component" value="Unassembled WGS sequence"/>
</dbReference>